<comment type="caution">
    <text evidence="12">The sequence shown here is derived from an EMBL/GenBank/DDBJ whole genome shotgun (WGS) entry which is preliminary data.</text>
</comment>
<name>A0A0V0R9L3_PSEPJ</name>
<dbReference type="OrthoDB" id="496at2759"/>
<dbReference type="SUPFAM" id="SSF52029">
    <property type="entry name" value="GroEL apical domain-like"/>
    <property type="match status" value="1"/>
</dbReference>
<accession>A0A0V0R9L3</accession>
<evidence type="ECO:0000313" key="13">
    <source>
        <dbReference type="Proteomes" id="UP000054937"/>
    </source>
</evidence>
<dbReference type="Pfam" id="PF00118">
    <property type="entry name" value="Cpn60_TCP1"/>
    <property type="match status" value="1"/>
</dbReference>
<dbReference type="GO" id="GO:0140662">
    <property type="term" value="F:ATP-dependent protein folding chaperone"/>
    <property type="evidence" value="ECO:0007669"/>
    <property type="project" value="InterPro"/>
</dbReference>
<dbReference type="PANTHER" id="PTHR11353">
    <property type="entry name" value="CHAPERONIN"/>
    <property type="match status" value="1"/>
</dbReference>
<evidence type="ECO:0000256" key="6">
    <source>
        <dbReference type="ARBA" id="ARBA00022741"/>
    </source>
</evidence>
<dbReference type="InterPro" id="IPR027413">
    <property type="entry name" value="GROEL-like_equatorial_sf"/>
</dbReference>
<dbReference type="GO" id="GO:0005737">
    <property type="term" value="C:cytoplasm"/>
    <property type="evidence" value="ECO:0007669"/>
    <property type="project" value="UniProtKB-SubCell"/>
</dbReference>
<dbReference type="PROSITE" id="PS00995">
    <property type="entry name" value="TCP1_3"/>
    <property type="match status" value="1"/>
</dbReference>
<dbReference type="Gene3D" id="3.50.7.10">
    <property type="entry name" value="GroEL"/>
    <property type="match status" value="1"/>
</dbReference>
<sequence length="549" mass="59882">MQVGIQGERDQGIDVRVNNVTAVQAVANIVKSSLGPQGLDKMLVDNIGDVTITNDGATILSQLEVEHPAAKVIVELSELQDQEVGDGTTSVVIMAAELLRRANELIRNKVHPTNIIAGYKIAAKEACAFLKSHMSTSVKELGRQALINCAKTSMSSKIIGSDAELFAALAVDAINKVKSTSVLGDERYPIKSINILKSHGQSSGQSELVSGYALRNMRASQLMVTRVNNAKIALIDFNLNKFRMAMGIQVLVNDPKNLEKIRFQECEILKQRCKKIIDAGANVILTTGGIDDIANKYLIDAGVLGIRRVSKHDIRKIAKASGGKIVTTLATPEGEEVFDPKYLGEAKEVYEEAVGDNDFIFFKDFKQTNCASIIVRGANELMCDEIERSLHDSLCVIKRTLETGFVVPGGGACEIALNIHLDDYAKTLGNKEQEAVAEFAEALTIIPKVLANNAAQDASELVAKLRQLHHYSQTNDGEKAQQCRFMGLDLLNGKVRNNFEAGVLEPLVSKVKSIRFATEAAITILRIDDMIKLQEQQEEMPGQVPGRPF</sequence>
<evidence type="ECO:0000313" key="12">
    <source>
        <dbReference type="EMBL" id="KRX10986.1"/>
    </source>
</evidence>
<dbReference type="GO" id="GO:0005524">
    <property type="term" value="F:ATP binding"/>
    <property type="evidence" value="ECO:0007669"/>
    <property type="project" value="UniProtKB-KW"/>
</dbReference>
<comment type="subcellular location">
    <subcellularLocation>
        <location evidence="1">Cytoplasm</location>
    </subcellularLocation>
</comment>
<dbReference type="InterPro" id="IPR027409">
    <property type="entry name" value="GroEL-like_apical_dom_sf"/>
</dbReference>
<dbReference type="NCBIfam" id="NF041082">
    <property type="entry name" value="thermosome_alpha"/>
    <property type="match status" value="1"/>
</dbReference>
<dbReference type="CDD" id="cd03335">
    <property type="entry name" value="TCP1_alpha"/>
    <property type="match status" value="1"/>
</dbReference>
<dbReference type="GO" id="GO:0016887">
    <property type="term" value="F:ATP hydrolysis activity"/>
    <property type="evidence" value="ECO:0007669"/>
    <property type="project" value="InterPro"/>
</dbReference>
<protein>
    <recommendedName>
        <fullName evidence="4">T-complex protein 1 subunit alpha</fullName>
    </recommendedName>
    <alternativeName>
        <fullName evidence="10">CCT-alpha</fullName>
    </alternativeName>
</protein>
<dbReference type="InterPro" id="IPR012715">
    <property type="entry name" value="Chap_CCT_alpha"/>
</dbReference>
<dbReference type="InterPro" id="IPR002423">
    <property type="entry name" value="Cpn60/GroEL/TCP-1"/>
</dbReference>
<dbReference type="PROSITE" id="PS00750">
    <property type="entry name" value="TCP1_1"/>
    <property type="match status" value="1"/>
</dbReference>
<evidence type="ECO:0000256" key="3">
    <source>
        <dbReference type="ARBA" id="ARBA00011531"/>
    </source>
</evidence>
<dbReference type="PRINTS" id="PR00304">
    <property type="entry name" value="TCOMPLEXTCP1"/>
</dbReference>
<reference evidence="12 13" key="1">
    <citation type="journal article" date="2015" name="Sci. Rep.">
        <title>Genome of the facultative scuticociliatosis pathogen Pseudocohnilembus persalinus provides insight into its virulence through horizontal gene transfer.</title>
        <authorList>
            <person name="Xiong J."/>
            <person name="Wang G."/>
            <person name="Cheng J."/>
            <person name="Tian M."/>
            <person name="Pan X."/>
            <person name="Warren A."/>
            <person name="Jiang C."/>
            <person name="Yuan D."/>
            <person name="Miao W."/>
        </authorList>
    </citation>
    <scope>NUCLEOTIDE SEQUENCE [LARGE SCALE GENOMIC DNA]</scope>
    <source>
        <strain evidence="12">36N120E</strain>
    </source>
</reference>
<evidence type="ECO:0000256" key="8">
    <source>
        <dbReference type="ARBA" id="ARBA00023186"/>
    </source>
</evidence>
<dbReference type="GO" id="GO:0051082">
    <property type="term" value="F:unfolded protein binding"/>
    <property type="evidence" value="ECO:0007669"/>
    <property type="project" value="InterPro"/>
</dbReference>
<dbReference type="AlphaFoldDB" id="A0A0V0R9L3"/>
<dbReference type="InterPro" id="IPR053374">
    <property type="entry name" value="TCP-1_chaperonin"/>
</dbReference>
<evidence type="ECO:0000256" key="1">
    <source>
        <dbReference type="ARBA" id="ARBA00004496"/>
    </source>
</evidence>
<evidence type="ECO:0000256" key="2">
    <source>
        <dbReference type="ARBA" id="ARBA00008020"/>
    </source>
</evidence>
<evidence type="ECO:0000256" key="4">
    <source>
        <dbReference type="ARBA" id="ARBA00014424"/>
    </source>
</evidence>
<keyword evidence="8 11" id="KW-0143">Chaperone</keyword>
<dbReference type="FunFam" id="1.10.560.10:FF:000070">
    <property type="entry name" value="Uncharacterized protein"/>
    <property type="match status" value="1"/>
</dbReference>
<dbReference type="InterPro" id="IPR054827">
    <property type="entry name" value="thermosome_alpha"/>
</dbReference>
<dbReference type="FunCoup" id="A0A0V0R9L3">
    <property type="interactions" value="562"/>
</dbReference>
<keyword evidence="7 11" id="KW-0067">ATP-binding</keyword>
<evidence type="ECO:0000256" key="11">
    <source>
        <dbReference type="RuleBase" id="RU004187"/>
    </source>
</evidence>
<dbReference type="InterPro" id="IPR002194">
    <property type="entry name" value="Chaperonin_TCP-1_CS"/>
</dbReference>
<dbReference type="SUPFAM" id="SSF54849">
    <property type="entry name" value="GroEL-intermediate domain like"/>
    <property type="match status" value="1"/>
</dbReference>
<evidence type="ECO:0000256" key="9">
    <source>
        <dbReference type="ARBA" id="ARBA00024677"/>
    </source>
</evidence>
<dbReference type="PROSITE" id="PS00751">
    <property type="entry name" value="TCP1_2"/>
    <property type="match status" value="1"/>
</dbReference>
<dbReference type="OMA" id="RGPNDYQ"/>
<keyword evidence="13" id="KW-1185">Reference proteome</keyword>
<keyword evidence="5" id="KW-0963">Cytoplasm</keyword>
<comment type="function">
    <text evidence="9">Molecular chaperone; assists the folding of proteins upon ATP hydrolysis. Known to play a role, in vitro, in the folding of actin and tubulin.</text>
</comment>
<dbReference type="InParanoid" id="A0A0V0R9L3"/>
<evidence type="ECO:0000256" key="7">
    <source>
        <dbReference type="ARBA" id="ARBA00022840"/>
    </source>
</evidence>
<dbReference type="NCBIfam" id="NF041083">
    <property type="entry name" value="thermosome_beta"/>
    <property type="match status" value="1"/>
</dbReference>
<gene>
    <name evidence="12" type="ORF">PPERSA_12314</name>
</gene>
<comment type="similarity">
    <text evidence="2 11">Belongs to the TCP-1 chaperonin family.</text>
</comment>
<evidence type="ECO:0000256" key="10">
    <source>
        <dbReference type="ARBA" id="ARBA00030049"/>
    </source>
</evidence>
<dbReference type="EMBL" id="LDAU01000012">
    <property type="protein sequence ID" value="KRX10986.1"/>
    <property type="molecule type" value="Genomic_DNA"/>
</dbReference>
<dbReference type="InterPro" id="IPR017998">
    <property type="entry name" value="Chaperone_TCP-1"/>
</dbReference>
<dbReference type="NCBIfam" id="TIGR02340">
    <property type="entry name" value="chap_CCT_alpha"/>
    <property type="match status" value="1"/>
</dbReference>
<dbReference type="Gene3D" id="1.10.560.10">
    <property type="entry name" value="GroEL-like equatorial domain"/>
    <property type="match status" value="1"/>
</dbReference>
<dbReference type="Proteomes" id="UP000054937">
    <property type="component" value="Unassembled WGS sequence"/>
</dbReference>
<dbReference type="Gene3D" id="3.30.260.10">
    <property type="entry name" value="TCP-1-like chaperonin intermediate domain"/>
    <property type="match status" value="1"/>
</dbReference>
<comment type="subunit">
    <text evidence="3">Heterooligomeric complex of about 850 to 900 kDa that forms two stacked rings, 12 to 16 nm in diameter.</text>
</comment>
<dbReference type="SUPFAM" id="SSF48592">
    <property type="entry name" value="GroEL equatorial domain-like"/>
    <property type="match status" value="1"/>
</dbReference>
<keyword evidence="6 11" id="KW-0547">Nucleotide-binding</keyword>
<organism evidence="12 13">
    <name type="scientific">Pseudocohnilembus persalinus</name>
    <name type="common">Ciliate</name>
    <dbReference type="NCBI Taxonomy" id="266149"/>
    <lineage>
        <taxon>Eukaryota</taxon>
        <taxon>Sar</taxon>
        <taxon>Alveolata</taxon>
        <taxon>Ciliophora</taxon>
        <taxon>Intramacronucleata</taxon>
        <taxon>Oligohymenophorea</taxon>
        <taxon>Scuticociliatia</taxon>
        <taxon>Philasterida</taxon>
        <taxon>Pseudocohnilembidae</taxon>
        <taxon>Pseudocohnilembus</taxon>
    </lineage>
</organism>
<proteinExistence type="inferred from homology"/>
<evidence type="ECO:0000256" key="5">
    <source>
        <dbReference type="ARBA" id="ARBA00022490"/>
    </source>
</evidence>
<dbReference type="InterPro" id="IPR027410">
    <property type="entry name" value="TCP-1-like_intermed_sf"/>
</dbReference>